<dbReference type="HOGENOM" id="CLU_2681179_0_0_9"/>
<evidence type="ECO:0000313" key="1">
    <source>
        <dbReference type="EMBL" id="ERK31858.1"/>
    </source>
</evidence>
<reference evidence="1 2" key="1">
    <citation type="journal article" date="2013" name="Genome Announc.">
        <title>Draft Genome Sequence of the Hydrogen- and Ethanol-Producing Bacterium Clostridium intestinale Strain URNW.</title>
        <authorList>
            <person name="Lal S."/>
            <person name="Ramachandran U."/>
            <person name="Zhang X."/>
            <person name="Sparling R."/>
            <person name="Levin D.B."/>
        </authorList>
    </citation>
    <scope>NUCLEOTIDE SEQUENCE [LARGE SCALE GENOMIC DNA]</scope>
    <source>
        <strain evidence="1 2">URNW</strain>
    </source>
</reference>
<accession>U2NRQ0</accession>
<dbReference type="Proteomes" id="UP000016721">
    <property type="component" value="Unassembled WGS sequence"/>
</dbReference>
<dbReference type="OrthoDB" id="9969566at2"/>
<name>U2NRQ0_9CLOT</name>
<proteinExistence type="predicted"/>
<dbReference type="EMBL" id="APJA01000009">
    <property type="protein sequence ID" value="ERK31858.1"/>
    <property type="molecule type" value="Genomic_DNA"/>
</dbReference>
<organism evidence="1 2">
    <name type="scientific">Clostridium intestinale URNW</name>
    <dbReference type="NCBI Taxonomy" id="1294142"/>
    <lineage>
        <taxon>Bacteria</taxon>
        <taxon>Bacillati</taxon>
        <taxon>Bacillota</taxon>
        <taxon>Clostridia</taxon>
        <taxon>Eubacteriales</taxon>
        <taxon>Clostridiaceae</taxon>
        <taxon>Clostridium</taxon>
    </lineage>
</organism>
<comment type="caution">
    <text evidence="1">The sequence shown here is derived from an EMBL/GenBank/DDBJ whole genome shotgun (WGS) entry which is preliminary data.</text>
</comment>
<protein>
    <submittedName>
        <fullName evidence="1">Uncharacterized protein</fullName>
    </submittedName>
</protein>
<evidence type="ECO:0000313" key="2">
    <source>
        <dbReference type="Proteomes" id="UP000016721"/>
    </source>
</evidence>
<dbReference type="AlphaFoldDB" id="U2NRQ0"/>
<gene>
    <name evidence="1" type="ORF">CINTURNW_1061</name>
</gene>
<sequence length="74" mass="8731">MFEYTFTNVIEVLTPFEVDFDQVKTEVTQTNDYTRNLFKYPNGLILDTYQYRDKVVIKSNRKLEEKDGAVSVVL</sequence>
<dbReference type="PATRIC" id="fig|1294142.3.peg.1062"/>
<dbReference type="RefSeq" id="WP_021801090.1">
    <property type="nucleotide sequence ID" value="NZ_KI273145.1"/>
</dbReference>
<keyword evidence="2" id="KW-1185">Reference proteome</keyword>